<evidence type="ECO:0000313" key="2">
    <source>
        <dbReference type="EMBL" id="MBT2990495.1"/>
    </source>
</evidence>
<evidence type="ECO:0008006" key="4">
    <source>
        <dbReference type="Google" id="ProtNLM"/>
    </source>
</evidence>
<gene>
    <name evidence="2" type="ORF">KME65_16185</name>
</gene>
<keyword evidence="1" id="KW-0732">Signal</keyword>
<evidence type="ECO:0000313" key="3">
    <source>
        <dbReference type="Proteomes" id="UP000770889"/>
    </source>
</evidence>
<protein>
    <recommendedName>
        <fullName evidence="4">Cytochrome c</fullName>
    </recommendedName>
</protein>
<organism evidence="2 3">
    <name type="scientific">Candidatus Thiodiazotropha taylori</name>
    <dbReference type="NCBI Taxonomy" id="2792791"/>
    <lineage>
        <taxon>Bacteria</taxon>
        <taxon>Pseudomonadati</taxon>
        <taxon>Pseudomonadota</taxon>
        <taxon>Gammaproteobacteria</taxon>
        <taxon>Chromatiales</taxon>
        <taxon>Sedimenticolaceae</taxon>
        <taxon>Candidatus Thiodiazotropha</taxon>
    </lineage>
</organism>
<feature type="chain" id="PRO_5037060076" description="Cytochrome c" evidence="1">
    <location>
        <begin position="21"/>
        <end position="158"/>
    </location>
</feature>
<sequence>MKVLKIVVMSAVFLGLPVQADWRNEGSPEEQLANLVKLVPGTSHWMFEIGERYKNLYWAAKLDRWEFAQYQVEEIEKLITVVQLARPKRAETAEEFIDTGLPVIAEGVASKNWDAFKPAFEKLRQACITCHGKNDHAFISLPAEPATAGSPSLNLPRR</sequence>
<dbReference type="Proteomes" id="UP000770889">
    <property type="component" value="Unassembled WGS sequence"/>
</dbReference>
<evidence type="ECO:0000256" key="1">
    <source>
        <dbReference type="SAM" id="SignalP"/>
    </source>
</evidence>
<comment type="caution">
    <text evidence="2">The sequence shown here is derived from an EMBL/GenBank/DDBJ whole genome shotgun (WGS) entry which is preliminary data.</text>
</comment>
<dbReference type="AlphaFoldDB" id="A0A944MGC8"/>
<accession>A0A944MGC8</accession>
<name>A0A944MGC8_9GAMM</name>
<reference evidence="2 3" key="1">
    <citation type="submission" date="2021-05" db="EMBL/GenBank/DDBJ databases">
        <title>Genetic and Functional Diversity in Clade A Lucinid endosymbionts from the Bahamas.</title>
        <authorList>
            <person name="Giani N.M."/>
            <person name="Engel A.S."/>
            <person name="Campbell B.J."/>
        </authorList>
    </citation>
    <scope>NUCLEOTIDE SEQUENCE [LARGE SCALE GENOMIC DNA]</scope>
    <source>
        <strain evidence="2">LUC16012Gg_MoonRockCtena</strain>
    </source>
</reference>
<dbReference type="EMBL" id="JAHHGM010000017">
    <property type="protein sequence ID" value="MBT2990495.1"/>
    <property type="molecule type" value="Genomic_DNA"/>
</dbReference>
<proteinExistence type="predicted"/>
<feature type="signal peptide" evidence="1">
    <location>
        <begin position="1"/>
        <end position="20"/>
    </location>
</feature>